<dbReference type="EMBL" id="BSTX01000002">
    <property type="protein sequence ID" value="GLZ78219.1"/>
    <property type="molecule type" value="Genomic_DNA"/>
</dbReference>
<dbReference type="RefSeq" id="WP_285663386.1">
    <property type="nucleotide sequence ID" value="NZ_BSTX01000002.1"/>
</dbReference>
<evidence type="ECO:0000313" key="3">
    <source>
        <dbReference type="EMBL" id="GLZ78219.1"/>
    </source>
</evidence>
<accession>A0A9W6SLZ5</accession>
<protein>
    <recommendedName>
        <fullName evidence="2">PPM-type phosphatase domain-containing protein</fullName>
    </recommendedName>
</protein>
<dbReference type="Proteomes" id="UP001165079">
    <property type="component" value="Unassembled WGS sequence"/>
</dbReference>
<dbReference type="Gene3D" id="3.60.40.10">
    <property type="entry name" value="PPM-type phosphatase domain"/>
    <property type="match status" value="1"/>
</dbReference>
<evidence type="ECO:0000313" key="4">
    <source>
        <dbReference type="Proteomes" id="UP001165079"/>
    </source>
</evidence>
<dbReference type="InterPro" id="IPR001932">
    <property type="entry name" value="PPM-type_phosphatase-like_dom"/>
</dbReference>
<feature type="domain" description="PPM-type phosphatase" evidence="2">
    <location>
        <begin position="13"/>
        <end position="231"/>
    </location>
</feature>
<feature type="compositionally biased region" description="Basic and acidic residues" evidence="1">
    <location>
        <begin position="235"/>
        <end position="254"/>
    </location>
</feature>
<dbReference type="Pfam" id="PF13672">
    <property type="entry name" value="PP2C_2"/>
    <property type="match status" value="1"/>
</dbReference>
<gene>
    <name evidence="3" type="ORF">Afil01_30260</name>
</gene>
<evidence type="ECO:0000256" key="1">
    <source>
        <dbReference type="SAM" id="MobiDB-lite"/>
    </source>
</evidence>
<dbReference type="SUPFAM" id="SSF81606">
    <property type="entry name" value="PP2C-like"/>
    <property type="match status" value="1"/>
</dbReference>
<comment type="caution">
    <text evidence="3">The sequence shown here is derived from an EMBL/GenBank/DDBJ whole genome shotgun (WGS) entry which is preliminary data.</text>
</comment>
<evidence type="ECO:0000259" key="2">
    <source>
        <dbReference type="Pfam" id="PF13672"/>
    </source>
</evidence>
<dbReference type="AlphaFoldDB" id="A0A9W6SLZ5"/>
<proteinExistence type="predicted"/>
<name>A0A9W6SLZ5_9ACTN</name>
<organism evidence="3 4">
    <name type="scientific">Actinorhabdospora filicis</name>
    <dbReference type="NCBI Taxonomy" id="1785913"/>
    <lineage>
        <taxon>Bacteria</taxon>
        <taxon>Bacillati</taxon>
        <taxon>Actinomycetota</taxon>
        <taxon>Actinomycetes</taxon>
        <taxon>Micromonosporales</taxon>
        <taxon>Micromonosporaceae</taxon>
        <taxon>Actinorhabdospora</taxon>
    </lineage>
</organism>
<dbReference type="InterPro" id="IPR036457">
    <property type="entry name" value="PPM-type-like_dom_sf"/>
</dbReference>
<sequence length="264" mass="28765">MLDAVTVTEAAPGHSNDDYLLVAGRWAIVLDGVSRHPVDDIGCEHGVGWYVPRLGTLLGAAIEAADPGTPMEVLLARAIERTTAGHNITCDLDNPFTPAATVAAVRLEEDRLDWLVLGDAAVAWRLSDGTAHAVSDDRLEKLPVMPIVDGEFRRRDPHAVIAHRNKPGGYWVAASDPAAAKESLTGSVPTERLGDIALFSDGVTRLVERYDRTWRDLFELAAAEGVRALVETVRAEEEKDPEPDRWLGKKHDDATAVMASLRRR</sequence>
<feature type="region of interest" description="Disordered" evidence="1">
    <location>
        <begin position="235"/>
        <end position="264"/>
    </location>
</feature>
<reference evidence="3" key="1">
    <citation type="submission" date="2023-03" db="EMBL/GenBank/DDBJ databases">
        <title>Actinorhabdospora filicis NBRC 111898.</title>
        <authorList>
            <person name="Ichikawa N."/>
            <person name="Sato H."/>
            <person name="Tonouchi N."/>
        </authorList>
    </citation>
    <scope>NUCLEOTIDE SEQUENCE</scope>
    <source>
        <strain evidence="3">NBRC 111898</strain>
    </source>
</reference>
<keyword evidence="4" id="KW-1185">Reference proteome</keyword>